<keyword evidence="2" id="KW-0614">Plasmid</keyword>
<dbReference type="SUPFAM" id="SSF53098">
    <property type="entry name" value="Ribonuclease H-like"/>
    <property type="match status" value="1"/>
</dbReference>
<dbReference type="InterPro" id="IPR050900">
    <property type="entry name" value="Transposase_IS3/IS150/IS904"/>
</dbReference>
<evidence type="ECO:0000259" key="1">
    <source>
        <dbReference type="Pfam" id="PF13333"/>
    </source>
</evidence>
<dbReference type="InterPro" id="IPR012337">
    <property type="entry name" value="RNaseH-like_sf"/>
</dbReference>
<gene>
    <name evidence="2" type="ORF">SAMCFNEI73_pB0328</name>
</gene>
<dbReference type="AlphaFoldDB" id="A0A1L3LTW1"/>
<evidence type="ECO:0000313" key="3">
    <source>
        <dbReference type="Proteomes" id="UP000182306"/>
    </source>
</evidence>
<dbReference type="RefSeq" id="WP_234782323.1">
    <property type="nucleotide sequence ID" value="NZ_CP013109.1"/>
</dbReference>
<dbReference type="GO" id="GO:0015074">
    <property type="term" value="P:DNA integration"/>
    <property type="evidence" value="ECO:0007669"/>
    <property type="project" value="InterPro"/>
</dbReference>
<evidence type="ECO:0000313" key="2">
    <source>
        <dbReference type="EMBL" id="APG93525.1"/>
    </source>
</evidence>
<keyword evidence="3" id="KW-1185">Reference proteome</keyword>
<dbReference type="KEGG" id="same:SAMCFNEI73_pB0328"/>
<dbReference type="Proteomes" id="UP000182306">
    <property type="component" value="Plasmid B"/>
</dbReference>
<name>A0A1L3LTW1_9HYPH</name>
<dbReference type="Pfam" id="PF13333">
    <property type="entry name" value="rve_2"/>
    <property type="match status" value="1"/>
</dbReference>
<dbReference type="PANTHER" id="PTHR46889:SF7">
    <property type="entry name" value="TRANSPOSASE FOR INSERTION SEQUENCE ELEMENT IS904"/>
    <property type="match status" value="1"/>
</dbReference>
<organism evidence="2 3">
    <name type="scientific">Sinorhizobium americanum</name>
    <dbReference type="NCBI Taxonomy" id="194963"/>
    <lineage>
        <taxon>Bacteria</taxon>
        <taxon>Pseudomonadati</taxon>
        <taxon>Pseudomonadota</taxon>
        <taxon>Alphaproteobacteria</taxon>
        <taxon>Hyphomicrobiales</taxon>
        <taxon>Rhizobiaceae</taxon>
        <taxon>Sinorhizobium/Ensifer group</taxon>
        <taxon>Sinorhizobium</taxon>
    </lineage>
</organism>
<sequence length="78" mass="8779">MKTLKQEEVQGLAYRDADDARRRIGAFINTVYNAQRLHSALDYLTPEEYEQKHSGGRRMEKGGIAEHGAVSAIFLVSI</sequence>
<geneLocation type="plasmid" evidence="2 3">
    <name>B</name>
</geneLocation>
<dbReference type="EMBL" id="CP013109">
    <property type="protein sequence ID" value="APG93525.1"/>
    <property type="molecule type" value="Genomic_DNA"/>
</dbReference>
<accession>A0A1L3LTW1</accession>
<proteinExistence type="predicted"/>
<dbReference type="InterPro" id="IPR001584">
    <property type="entry name" value="Integrase_cat-core"/>
</dbReference>
<dbReference type="PANTHER" id="PTHR46889">
    <property type="entry name" value="TRANSPOSASE INSF FOR INSERTION SEQUENCE IS3B-RELATED"/>
    <property type="match status" value="1"/>
</dbReference>
<protein>
    <submittedName>
        <fullName evidence="2">Transposase</fullName>
    </submittedName>
</protein>
<reference evidence="2 3" key="1">
    <citation type="submission" date="2015-10" db="EMBL/GenBank/DDBJ databases">
        <title>Genomic differences between typical nodule nitrogen-fixing rhizobial strains and those coming from bean seeds.</title>
        <authorList>
            <person name="Peralta H."/>
            <person name="Aguilar-Vera A."/>
            <person name="Diaz R."/>
            <person name="Mora Y."/>
            <person name="Martinez-Batallar G."/>
            <person name="Salazar E."/>
            <person name="Vargas-Lagunas C."/>
            <person name="Encarnacion S."/>
            <person name="Girard L."/>
            <person name="Mora J."/>
        </authorList>
    </citation>
    <scope>NUCLEOTIDE SEQUENCE [LARGE SCALE GENOMIC DNA]</scope>
    <source>
        <strain evidence="2 3">CFNEI 73</strain>
        <plasmid evidence="2 3">B</plasmid>
    </source>
</reference>
<feature type="domain" description="Integrase catalytic" evidence="1">
    <location>
        <begin position="2"/>
        <end position="52"/>
    </location>
</feature>